<accession>A0ABQ1GBI6</accession>
<keyword evidence="5 12" id="KW-0997">Cell inner membrane</keyword>
<name>A0ABQ1GBI6_9GAMM</name>
<keyword evidence="9 12" id="KW-1133">Transmembrane helix</keyword>
<dbReference type="EMBL" id="BMFZ01000003">
    <property type="protein sequence ID" value="GGA40564.1"/>
    <property type="molecule type" value="Genomic_DNA"/>
</dbReference>
<keyword evidence="11 12" id="KW-0472">Membrane</keyword>
<keyword evidence="8 12" id="KW-0448">Lipopolysaccharide biosynthesis</keyword>
<evidence type="ECO:0000256" key="3">
    <source>
        <dbReference type="ARBA" id="ARBA00022475"/>
    </source>
</evidence>
<comment type="caution">
    <text evidence="13">The sequence shown here is derived from an EMBL/GenBank/DDBJ whole genome shotgun (WGS) entry which is preliminary data.</text>
</comment>
<comment type="caution">
    <text evidence="12">Lacks conserved residue(s) required for the propagation of feature annotation.</text>
</comment>
<dbReference type="SUPFAM" id="SSF103481">
    <property type="entry name" value="Multidrug resistance efflux transporter EmrE"/>
    <property type="match status" value="1"/>
</dbReference>
<evidence type="ECO:0000256" key="7">
    <source>
        <dbReference type="ARBA" id="ARBA00022692"/>
    </source>
</evidence>
<comment type="function">
    <text evidence="12">Translocates 4-amino-4-deoxy-L-arabinose-phosphoundecaprenol (alpha-L-Ara4N-phosphoundecaprenol) from the cytoplasmic to the periplasmic side of the inner membrane.</text>
</comment>
<keyword evidence="14" id="KW-1185">Reference proteome</keyword>
<evidence type="ECO:0000313" key="13">
    <source>
        <dbReference type="EMBL" id="GGA40564.1"/>
    </source>
</evidence>
<protein>
    <recommendedName>
        <fullName evidence="12">Probable 4-amino-4-deoxy-L-arabinose-phosphoundecaprenol flippase subunit ArnF</fullName>
        <shortName evidence="12">L-Ara4N-phosphoundecaprenol flippase subunit ArnF</shortName>
    </recommendedName>
    <alternativeName>
        <fullName evidence="12">Undecaprenyl phosphate-aminoarabinose flippase subunit ArnF</fullName>
    </alternativeName>
</protein>
<evidence type="ECO:0000256" key="6">
    <source>
        <dbReference type="ARBA" id="ARBA00022556"/>
    </source>
</evidence>
<comment type="subunit">
    <text evidence="12">Heterodimer of ArnE and ArnF.</text>
</comment>
<proteinExistence type="inferred from homology"/>
<evidence type="ECO:0000256" key="11">
    <source>
        <dbReference type="ARBA" id="ARBA00023136"/>
    </source>
</evidence>
<evidence type="ECO:0000256" key="8">
    <source>
        <dbReference type="ARBA" id="ARBA00022985"/>
    </source>
</evidence>
<dbReference type="PANTHER" id="PTHR30561:SF9">
    <property type="entry name" value="4-AMINO-4-DEOXY-L-ARABINOSE-PHOSPHOUNDECAPRENOL FLIPPASE SUBUNIT ARNF-RELATED"/>
    <property type="match status" value="1"/>
</dbReference>
<gene>
    <name evidence="12 13" type="primary">arnF</name>
    <name evidence="13" type="ORF">GCM10011328_14350</name>
</gene>
<evidence type="ECO:0000256" key="5">
    <source>
        <dbReference type="ARBA" id="ARBA00022519"/>
    </source>
</evidence>
<keyword evidence="4 12" id="KW-0444">Lipid biosynthesis</keyword>
<evidence type="ECO:0000256" key="9">
    <source>
        <dbReference type="ARBA" id="ARBA00022989"/>
    </source>
</evidence>
<keyword evidence="2 12" id="KW-0813">Transport</keyword>
<dbReference type="Proteomes" id="UP000627464">
    <property type="component" value="Unassembled WGS sequence"/>
</dbReference>
<keyword evidence="3 12" id="KW-1003">Cell membrane</keyword>
<dbReference type="InterPro" id="IPR022832">
    <property type="entry name" value="Flippase_ArnF"/>
</dbReference>
<evidence type="ECO:0000256" key="1">
    <source>
        <dbReference type="ARBA" id="ARBA00004651"/>
    </source>
</evidence>
<evidence type="ECO:0000256" key="2">
    <source>
        <dbReference type="ARBA" id="ARBA00022448"/>
    </source>
</evidence>
<feature type="transmembrane region" description="Helical" evidence="12">
    <location>
        <begin position="110"/>
        <end position="127"/>
    </location>
</feature>
<dbReference type="NCBIfam" id="NF002816">
    <property type="entry name" value="PRK02971.1-2"/>
    <property type="match status" value="1"/>
</dbReference>
<comment type="subcellular location">
    <subcellularLocation>
        <location evidence="12">Cell inner membrane</location>
        <topology evidence="12">Multi-pass membrane protein</topology>
    </subcellularLocation>
    <subcellularLocation>
        <location evidence="1">Cell membrane</location>
        <topology evidence="1">Multi-pass membrane protein</topology>
    </subcellularLocation>
</comment>
<evidence type="ECO:0000313" key="14">
    <source>
        <dbReference type="Proteomes" id="UP000627464"/>
    </source>
</evidence>
<keyword evidence="7 12" id="KW-0812">Transmembrane</keyword>
<evidence type="ECO:0000256" key="4">
    <source>
        <dbReference type="ARBA" id="ARBA00022516"/>
    </source>
</evidence>
<comment type="similarity">
    <text evidence="12">Belongs to the ArnF family.</text>
</comment>
<sequence>MKTTEWMKGYAWGSASLLLVTLAQLLMKWGMVQIPLLSLSDIHLSWFLDHLPPLIAVACGITGYVLSMACWYFTLQVLPLHRAYTLLSLSYALVYLAAVTLPWFNEDLHLLKTCGGLLVLFGVWLIHSKPAQNAH</sequence>
<organism evidence="13 14">
    <name type="scientific">Hafnia psychrotolerans</name>
    <dbReference type="NCBI Taxonomy" id="1477018"/>
    <lineage>
        <taxon>Bacteria</taxon>
        <taxon>Pseudomonadati</taxon>
        <taxon>Pseudomonadota</taxon>
        <taxon>Gammaproteobacteria</taxon>
        <taxon>Enterobacterales</taxon>
        <taxon>Hafniaceae</taxon>
        <taxon>Hafnia</taxon>
    </lineage>
</organism>
<evidence type="ECO:0000256" key="10">
    <source>
        <dbReference type="ARBA" id="ARBA00023098"/>
    </source>
</evidence>
<dbReference type="Gene3D" id="1.10.3730.20">
    <property type="match status" value="1"/>
</dbReference>
<feature type="transmembrane region" description="Helical" evidence="12">
    <location>
        <begin position="54"/>
        <end position="74"/>
    </location>
</feature>
<feature type="transmembrane region" description="Helical" evidence="12">
    <location>
        <begin position="86"/>
        <end position="104"/>
    </location>
</feature>
<keyword evidence="6 12" id="KW-0441">Lipid A biosynthesis</keyword>
<comment type="pathway">
    <text evidence="12">Bacterial outer membrane biogenesis; lipopolysaccharide biosynthesis.</text>
</comment>
<dbReference type="InterPro" id="IPR037185">
    <property type="entry name" value="EmrE-like"/>
</dbReference>
<reference evidence="14" key="1">
    <citation type="journal article" date="2019" name="Int. J. Syst. Evol. Microbiol.">
        <title>The Global Catalogue of Microorganisms (GCM) 10K type strain sequencing project: providing services to taxonomists for standard genome sequencing and annotation.</title>
        <authorList>
            <consortium name="The Broad Institute Genomics Platform"/>
            <consortium name="The Broad Institute Genome Sequencing Center for Infectious Disease"/>
            <person name="Wu L."/>
            <person name="Ma J."/>
        </authorList>
    </citation>
    <scope>NUCLEOTIDE SEQUENCE [LARGE SCALE GENOMIC DNA]</scope>
    <source>
        <strain evidence="14">CGMCC 1.12806</strain>
    </source>
</reference>
<dbReference type="InterPro" id="IPR000390">
    <property type="entry name" value="Small_drug/metabolite_transptr"/>
</dbReference>
<keyword evidence="10 12" id="KW-0443">Lipid metabolism</keyword>
<dbReference type="PANTHER" id="PTHR30561">
    <property type="entry name" value="SMR FAMILY PROTON-DEPENDENT DRUG EFFLUX TRANSPORTER SUGE"/>
    <property type="match status" value="1"/>
</dbReference>
<dbReference type="HAMAP" id="MF_00538">
    <property type="entry name" value="Flippase_ArnF"/>
    <property type="match status" value="1"/>
</dbReference>
<evidence type="ECO:0000256" key="12">
    <source>
        <dbReference type="HAMAP-Rule" id="MF_00538"/>
    </source>
</evidence>